<keyword evidence="6" id="KW-0630">Potassium</keyword>
<dbReference type="InterPro" id="IPR013518">
    <property type="entry name" value="K_chnl_inward-rec_Kir_cyto"/>
</dbReference>
<feature type="transmembrane region" description="Helical" evidence="12">
    <location>
        <begin position="133"/>
        <end position="154"/>
    </location>
</feature>
<dbReference type="InterPro" id="IPR013099">
    <property type="entry name" value="K_chnl_dom"/>
</dbReference>
<dbReference type="Proteomes" id="UP000297739">
    <property type="component" value="Unassembled WGS sequence"/>
</dbReference>
<dbReference type="GO" id="GO:0034702">
    <property type="term" value="C:monoatomic ion channel complex"/>
    <property type="evidence" value="ECO:0007669"/>
    <property type="project" value="UniProtKB-KW"/>
</dbReference>
<dbReference type="Gene3D" id="2.60.40.1400">
    <property type="entry name" value="G protein-activated inward rectifier potassium channel 1"/>
    <property type="match status" value="1"/>
</dbReference>
<dbReference type="InterPro" id="IPR014756">
    <property type="entry name" value="Ig_E-set"/>
</dbReference>
<keyword evidence="7 12" id="KW-1133">Transmembrane helix</keyword>
<reference evidence="15 16" key="1">
    <citation type="submission" date="2019-04" db="EMBL/GenBank/DDBJ databases">
        <authorList>
            <person name="Feng G."/>
            <person name="Zhang J."/>
            <person name="Zhu H."/>
        </authorList>
    </citation>
    <scope>NUCLEOTIDE SEQUENCE [LARGE SCALE GENOMIC DNA]</scope>
    <source>
        <strain evidence="15 16">JCM 17223</strain>
    </source>
</reference>
<evidence type="ECO:0000256" key="3">
    <source>
        <dbReference type="ARBA" id="ARBA00022538"/>
    </source>
</evidence>
<evidence type="ECO:0000256" key="9">
    <source>
        <dbReference type="ARBA" id="ARBA00023136"/>
    </source>
</evidence>
<keyword evidence="16" id="KW-1185">Reference proteome</keyword>
<gene>
    <name evidence="15" type="ORF">E5J99_12810</name>
</gene>
<evidence type="ECO:0000259" key="13">
    <source>
        <dbReference type="Pfam" id="PF07885"/>
    </source>
</evidence>
<dbReference type="Pfam" id="PF17655">
    <property type="entry name" value="IRK_C"/>
    <property type="match status" value="1"/>
</dbReference>
<dbReference type="InterPro" id="IPR041647">
    <property type="entry name" value="IRK_C"/>
</dbReference>
<comment type="caution">
    <text evidence="15">The sequence shown here is derived from an EMBL/GenBank/DDBJ whole genome shotgun (WGS) entry which is preliminary data.</text>
</comment>
<dbReference type="GO" id="GO:1990573">
    <property type="term" value="P:potassium ion import across plasma membrane"/>
    <property type="evidence" value="ECO:0007669"/>
    <property type="project" value="TreeGrafter"/>
</dbReference>
<feature type="domain" description="Inward rectifier potassium channel C-terminal" evidence="14">
    <location>
        <begin position="164"/>
        <end position="316"/>
    </location>
</feature>
<keyword evidence="2" id="KW-0813">Transport</keyword>
<dbReference type="PANTHER" id="PTHR11767:SF102">
    <property type="entry name" value="INWARDLY RECTIFYING POTASSIUM CHANNEL 1, ISOFORM F"/>
    <property type="match status" value="1"/>
</dbReference>
<keyword evidence="3" id="KW-0633">Potassium transport</keyword>
<feature type="transmembrane region" description="Helical" evidence="12">
    <location>
        <begin position="102"/>
        <end position="121"/>
    </location>
</feature>
<feature type="compositionally biased region" description="Low complexity" evidence="11">
    <location>
        <begin position="1"/>
        <end position="10"/>
    </location>
</feature>
<keyword evidence="10" id="KW-0407">Ion channel</keyword>
<evidence type="ECO:0000256" key="11">
    <source>
        <dbReference type="SAM" id="MobiDB-lite"/>
    </source>
</evidence>
<evidence type="ECO:0000259" key="14">
    <source>
        <dbReference type="Pfam" id="PF17655"/>
    </source>
</evidence>
<evidence type="ECO:0000313" key="15">
    <source>
        <dbReference type="EMBL" id="TGE15254.1"/>
    </source>
</evidence>
<evidence type="ECO:0000256" key="8">
    <source>
        <dbReference type="ARBA" id="ARBA00023065"/>
    </source>
</evidence>
<dbReference type="PRINTS" id="PR01320">
    <property type="entry name" value="KIRCHANNEL"/>
</dbReference>
<feature type="region of interest" description="Disordered" evidence="11">
    <location>
        <begin position="1"/>
        <end position="21"/>
    </location>
</feature>
<keyword evidence="5" id="KW-0851">Voltage-gated channel</keyword>
<dbReference type="Gene3D" id="1.10.287.70">
    <property type="match status" value="1"/>
</dbReference>
<dbReference type="GO" id="GO:0034765">
    <property type="term" value="P:regulation of monoatomic ion transmembrane transport"/>
    <property type="evidence" value="ECO:0007669"/>
    <property type="project" value="TreeGrafter"/>
</dbReference>
<accession>A0A4Z0PIP0</accession>
<dbReference type="OrthoDB" id="9813518at2"/>
<evidence type="ECO:0000256" key="5">
    <source>
        <dbReference type="ARBA" id="ARBA00022882"/>
    </source>
</evidence>
<evidence type="ECO:0000256" key="7">
    <source>
        <dbReference type="ARBA" id="ARBA00022989"/>
    </source>
</evidence>
<dbReference type="SUPFAM" id="SSF81324">
    <property type="entry name" value="Voltage-gated potassium channels"/>
    <property type="match status" value="1"/>
</dbReference>
<evidence type="ECO:0000313" key="16">
    <source>
        <dbReference type="Proteomes" id="UP000297739"/>
    </source>
</evidence>
<feature type="domain" description="Potassium channel" evidence="13">
    <location>
        <begin position="100"/>
        <end position="152"/>
    </location>
</feature>
<evidence type="ECO:0008006" key="17">
    <source>
        <dbReference type="Google" id="ProtNLM"/>
    </source>
</evidence>
<dbReference type="PANTHER" id="PTHR11767">
    <property type="entry name" value="INWARD RECTIFIER POTASSIUM CHANNEL"/>
    <property type="match status" value="1"/>
</dbReference>
<evidence type="ECO:0000256" key="2">
    <source>
        <dbReference type="ARBA" id="ARBA00022448"/>
    </source>
</evidence>
<evidence type="ECO:0000256" key="6">
    <source>
        <dbReference type="ARBA" id="ARBA00022958"/>
    </source>
</evidence>
<dbReference type="EMBL" id="SRLD01000024">
    <property type="protein sequence ID" value="TGE15254.1"/>
    <property type="molecule type" value="Genomic_DNA"/>
</dbReference>
<name>A0A4Z0PIP0_9BACT</name>
<feature type="transmembrane region" description="Helical" evidence="12">
    <location>
        <begin position="66"/>
        <end position="90"/>
    </location>
</feature>
<evidence type="ECO:0000256" key="1">
    <source>
        <dbReference type="ARBA" id="ARBA00004141"/>
    </source>
</evidence>
<evidence type="ECO:0000256" key="10">
    <source>
        <dbReference type="ARBA" id="ARBA00023303"/>
    </source>
</evidence>
<proteinExistence type="predicted"/>
<organism evidence="15 16">
    <name type="scientific">Hymenobacter elongatus</name>
    <dbReference type="NCBI Taxonomy" id="877208"/>
    <lineage>
        <taxon>Bacteria</taxon>
        <taxon>Pseudomonadati</taxon>
        <taxon>Bacteroidota</taxon>
        <taxon>Cytophagia</taxon>
        <taxon>Cytophagales</taxon>
        <taxon>Hymenobacteraceae</taxon>
        <taxon>Hymenobacter</taxon>
    </lineage>
</organism>
<sequence length="318" mass="35375">MPFSSRSAAPPAAPPSSLDPGIGVNFGRPTRRAINHDGSFNVLRRSSRSHVHDLYQELITLSWGPFMALLMGVLTLVNVLFAGGYLLLGLDNLSGTAALSHIPPFLQAFFFSVQTFTTVGYGSISPNSIGTGVLASVEALTGLLMAALATGLLYGRFSRPRAGILFSHTALMSRRADGTRNLQFRVANRHRSTLVDLRARVLLQFTDANGNRSYQDLPLERESVYFFPLNWTIVHDITPESPLHNLTAADLAAREAEILILLKGYDDTFAQDVHSRNSYRFDELEWDRRYVRAYDIREDGILVLDLDRLHETEEIQGL</sequence>
<evidence type="ECO:0000256" key="4">
    <source>
        <dbReference type="ARBA" id="ARBA00022692"/>
    </source>
</evidence>
<dbReference type="RefSeq" id="WP_135498207.1">
    <property type="nucleotide sequence ID" value="NZ_SRLD01000024.1"/>
</dbReference>
<keyword evidence="4 12" id="KW-0812">Transmembrane</keyword>
<evidence type="ECO:0000256" key="12">
    <source>
        <dbReference type="SAM" id="Phobius"/>
    </source>
</evidence>
<keyword evidence="9 12" id="KW-0472">Membrane</keyword>
<keyword evidence="8" id="KW-0406">Ion transport</keyword>
<dbReference type="AlphaFoldDB" id="A0A4Z0PIP0"/>
<comment type="subcellular location">
    <subcellularLocation>
        <location evidence="1">Membrane</location>
        <topology evidence="1">Multi-pass membrane protein</topology>
    </subcellularLocation>
</comment>
<protein>
    <recommendedName>
        <fullName evidence="17">Ion transporter</fullName>
    </recommendedName>
</protein>
<dbReference type="GO" id="GO:0005886">
    <property type="term" value="C:plasma membrane"/>
    <property type="evidence" value="ECO:0007669"/>
    <property type="project" value="TreeGrafter"/>
</dbReference>
<dbReference type="SUPFAM" id="SSF81296">
    <property type="entry name" value="E set domains"/>
    <property type="match status" value="1"/>
</dbReference>
<dbReference type="GO" id="GO:0005242">
    <property type="term" value="F:inward rectifier potassium channel activity"/>
    <property type="evidence" value="ECO:0007669"/>
    <property type="project" value="InterPro"/>
</dbReference>
<dbReference type="Pfam" id="PF07885">
    <property type="entry name" value="Ion_trans_2"/>
    <property type="match status" value="1"/>
</dbReference>
<dbReference type="InterPro" id="IPR016449">
    <property type="entry name" value="K_chnl_inward-rec_Kir"/>
</dbReference>